<dbReference type="InterPro" id="IPR003675">
    <property type="entry name" value="Rce1/LyrA-like_dom"/>
</dbReference>
<evidence type="ECO:0000313" key="3">
    <source>
        <dbReference type="EMBL" id="MBM5458655.1"/>
    </source>
</evidence>
<dbReference type="Pfam" id="PF02517">
    <property type="entry name" value="Rce1-like"/>
    <property type="match status" value="1"/>
</dbReference>
<accession>A0ABS2BYF4</accession>
<name>A0ABS2BYF4_9PSED</name>
<keyword evidence="1" id="KW-1133">Transmembrane helix</keyword>
<sequence>MQYEPMTLKKPADVGPYHFWRRVLIAITAASVFVFGGLAVFSLVGREHWSSLWNMGSHGLIALALVLLVVVQARSVSAIRALVGNDVVRSLAVFVPLVLLAYLVCVGLEVGLGFPREDYMVNLFSGMSLPEQMLCIVMIIVFPPISEELFFRHFLLRVFPLNHRVWKWVAVAVTAGLFMMIHSQYSNWPTLVLMGALGVLFALARIRTGGLAVPILMHSSAAVFGLSLNWIVGQWA</sequence>
<organism evidence="3 4">
    <name type="scientific">Pseudomonas arcuscaelestis</name>
    <dbReference type="NCBI Taxonomy" id="2710591"/>
    <lineage>
        <taxon>Bacteria</taxon>
        <taxon>Pseudomonadati</taxon>
        <taxon>Pseudomonadota</taxon>
        <taxon>Gammaproteobacteria</taxon>
        <taxon>Pseudomonadales</taxon>
        <taxon>Pseudomonadaceae</taxon>
        <taxon>Pseudomonas</taxon>
    </lineage>
</organism>
<keyword evidence="3" id="KW-0482">Metalloprotease</keyword>
<reference evidence="3 4" key="1">
    <citation type="submission" date="2020-08" db="EMBL/GenBank/DDBJ databases">
        <title>Description of novel Pseudomonas species.</title>
        <authorList>
            <person name="Duman M."/>
            <person name="Mulet M."/>
            <person name="Altun S."/>
            <person name="Saticioglu I.B."/>
            <person name="Lalucat J."/>
            <person name="Garcia-Valdes E."/>
        </authorList>
    </citation>
    <scope>NUCLEOTIDE SEQUENCE [LARGE SCALE GENOMIC DNA]</scope>
    <source>
        <strain evidence="3 4">P66</strain>
    </source>
</reference>
<keyword evidence="4" id="KW-1185">Reference proteome</keyword>
<feature type="transmembrane region" description="Helical" evidence="1">
    <location>
        <begin position="188"/>
        <end position="204"/>
    </location>
</feature>
<feature type="transmembrane region" description="Helical" evidence="1">
    <location>
        <begin position="23"/>
        <end position="45"/>
    </location>
</feature>
<protein>
    <submittedName>
        <fullName evidence="3">CPBP family intramembrane metalloprotease</fullName>
    </submittedName>
</protein>
<keyword evidence="3" id="KW-0645">Protease</keyword>
<dbReference type="GO" id="GO:0008237">
    <property type="term" value="F:metallopeptidase activity"/>
    <property type="evidence" value="ECO:0007669"/>
    <property type="project" value="UniProtKB-KW"/>
</dbReference>
<keyword evidence="1" id="KW-0472">Membrane</keyword>
<feature type="transmembrane region" description="Helical" evidence="1">
    <location>
        <begin position="51"/>
        <end position="71"/>
    </location>
</feature>
<keyword evidence="1" id="KW-0812">Transmembrane</keyword>
<feature type="transmembrane region" description="Helical" evidence="1">
    <location>
        <begin position="91"/>
        <end position="114"/>
    </location>
</feature>
<gene>
    <name evidence="3" type="ORF">H8F21_13880</name>
</gene>
<feature type="transmembrane region" description="Helical" evidence="1">
    <location>
        <begin position="211"/>
        <end position="232"/>
    </location>
</feature>
<evidence type="ECO:0000313" key="4">
    <source>
        <dbReference type="Proteomes" id="UP000745663"/>
    </source>
</evidence>
<dbReference type="EMBL" id="JACOPV010000008">
    <property type="protein sequence ID" value="MBM5458655.1"/>
    <property type="molecule type" value="Genomic_DNA"/>
</dbReference>
<evidence type="ECO:0000256" key="1">
    <source>
        <dbReference type="SAM" id="Phobius"/>
    </source>
</evidence>
<keyword evidence="3" id="KW-0378">Hydrolase</keyword>
<proteinExistence type="predicted"/>
<dbReference type="RefSeq" id="WP_203584595.1">
    <property type="nucleotide sequence ID" value="NZ_JACOPV010000008.1"/>
</dbReference>
<feature type="transmembrane region" description="Helical" evidence="1">
    <location>
        <begin position="120"/>
        <end position="145"/>
    </location>
</feature>
<evidence type="ECO:0000259" key="2">
    <source>
        <dbReference type="Pfam" id="PF02517"/>
    </source>
</evidence>
<comment type="caution">
    <text evidence="3">The sequence shown here is derived from an EMBL/GenBank/DDBJ whole genome shotgun (WGS) entry which is preliminary data.</text>
</comment>
<feature type="transmembrane region" description="Helical" evidence="1">
    <location>
        <begin position="165"/>
        <end position="182"/>
    </location>
</feature>
<dbReference type="Proteomes" id="UP000745663">
    <property type="component" value="Unassembled WGS sequence"/>
</dbReference>
<feature type="domain" description="CAAX prenyl protease 2/Lysostaphin resistance protein A-like" evidence="2">
    <location>
        <begin position="132"/>
        <end position="221"/>
    </location>
</feature>